<evidence type="ECO:0000313" key="2">
    <source>
        <dbReference type="EMBL" id="OGY18383.1"/>
    </source>
</evidence>
<accession>A0A1G1VSJ9</accession>
<dbReference type="Proteomes" id="UP000179233">
    <property type="component" value="Unassembled WGS sequence"/>
</dbReference>
<gene>
    <name evidence="2" type="ORF">A2786_02675</name>
</gene>
<comment type="caution">
    <text evidence="2">The sequence shown here is derived from an EMBL/GenBank/DDBJ whole genome shotgun (WGS) entry which is preliminary data.</text>
</comment>
<proteinExistence type="predicted"/>
<evidence type="ECO:0000313" key="3">
    <source>
        <dbReference type="Proteomes" id="UP000179233"/>
    </source>
</evidence>
<dbReference type="AlphaFoldDB" id="A0A1G1VSJ9"/>
<evidence type="ECO:0000259" key="1">
    <source>
        <dbReference type="Pfam" id="PF03144"/>
    </source>
</evidence>
<protein>
    <recommendedName>
        <fullName evidence="1">Translation elongation factor EFTu-like domain-containing protein</fullName>
    </recommendedName>
</protein>
<dbReference type="InterPro" id="IPR004161">
    <property type="entry name" value="EFTu-like_2"/>
</dbReference>
<dbReference type="SUPFAM" id="SSF50447">
    <property type="entry name" value="Translation proteins"/>
    <property type="match status" value="1"/>
</dbReference>
<feature type="domain" description="Translation elongation factor EFTu-like" evidence="1">
    <location>
        <begin position="23"/>
        <end position="72"/>
    </location>
</feature>
<dbReference type="InterPro" id="IPR009000">
    <property type="entry name" value="Transl_B-barrel_sf"/>
</dbReference>
<dbReference type="GO" id="GO:0005525">
    <property type="term" value="F:GTP binding"/>
    <property type="evidence" value="ECO:0007669"/>
    <property type="project" value="InterPro"/>
</dbReference>
<dbReference type="Gene3D" id="2.40.30.10">
    <property type="entry name" value="Translation factors"/>
    <property type="match status" value="1"/>
</dbReference>
<organism evidence="2 3">
    <name type="scientific">Candidatus Chisholmbacteria bacterium RIFCSPHIGHO2_01_FULL_52_32</name>
    <dbReference type="NCBI Taxonomy" id="1797591"/>
    <lineage>
        <taxon>Bacteria</taxon>
        <taxon>Candidatus Chisholmiibacteriota</taxon>
    </lineage>
</organism>
<sequence>MADKAVGKVAHYYDKICVAVVDVTGQLKVGDTIKIAGKAEGDELVQTVESMEIDHEKVKEAKKGQSVGLKVDKKVYEGTPVYKATE</sequence>
<dbReference type="Pfam" id="PF03144">
    <property type="entry name" value="GTP_EFTU_D2"/>
    <property type="match status" value="1"/>
</dbReference>
<name>A0A1G1VSJ9_9BACT</name>
<dbReference type="EMBL" id="MHCJ01000003">
    <property type="protein sequence ID" value="OGY18383.1"/>
    <property type="molecule type" value="Genomic_DNA"/>
</dbReference>
<reference evidence="2 3" key="1">
    <citation type="journal article" date="2016" name="Nat. Commun.">
        <title>Thousands of microbial genomes shed light on interconnected biogeochemical processes in an aquifer system.</title>
        <authorList>
            <person name="Anantharaman K."/>
            <person name="Brown C.T."/>
            <person name="Hug L.A."/>
            <person name="Sharon I."/>
            <person name="Castelle C.J."/>
            <person name="Probst A.J."/>
            <person name="Thomas B.C."/>
            <person name="Singh A."/>
            <person name="Wilkins M.J."/>
            <person name="Karaoz U."/>
            <person name="Brodie E.L."/>
            <person name="Williams K.H."/>
            <person name="Hubbard S.S."/>
            <person name="Banfield J.F."/>
        </authorList>
    </citation>
    <scope>NUCLEOTIDE SEQUENCE [LARGE SCALE GENOMIC DNA]</scope>
</reference>